<dbReference type="Pfam" id="PF03567">
    <property type="entry name" value="Sulfotransfer_2"/>
    <property type="match status" value="1"/>
</dbReference>
<dbReference type="Proteomes" id="UP000192911">
    <property type="component" value="Unassembled WGS sequence"/>
</dbReference>
<dbReference type="AlphaFoldDB" id="A0A1X7CCH6"/>
<dbReference type="STRING" id="28094.SAMN06295900_101173"/>
<dbReference type="SUPFAM" id="SSF52540">
    <property type="entry name" value="P-loop containing nucleoside triphosphate hydrolases"/>
    <property type="match status" value="1"/>
</dbReference>
<proteinExistence type="predicted"/>
<organism evidence="1 2">
    <name type="scientific">Trinickia caryophylli</name>
    <name type="common">Paraburkholderia caryophylli</name>
    <dbReference type="NCBI Taxonomy" id="28094"/>
    <lineage>
        <taxon>Bacteria</taxon>
        <taxon>Pseudomonadati</taxon>
        <taxon>Pseudomonadota</taxon>
        <taxon>Betaproteobacteria</taxon>
        <taxon>Burkholderiales</taxon>
        <taxon>Burkholderiaceae</taxon>
        <taxon>Trinickia</taxon>
    </lineage>
</organism>
<accession>A0A1X7CCH6</accession>
<dbReference type="Gene3D" id="3.40.50.300">
    <property type="entry name" value="P-loop containing nucleotide triphosphate hydrolases"/>
    <property type="match status" value="1"/>
</dbReference>
<gene>
    <name evidence="1" type="ORF">SAMN06295900_101173</name>
</gene>
<name>A0A1X7CCH6_TRICW</name>
<dbReference type="InterPro" id="IPR027417">
    <property type="entry name" value="P-loop_NTPase"/>
</dbReference>
<reference evidence="2" key="1">
    <citation type="submission" date="2017-04" db="EMBL/GenBank/DDBJ databases">
        <authorList>
            <person name="Varghese N."/>
            <person name="Submissions S."/>
        </authorList>
    </citation>
    <scope>NUCLEOTIDE SEQUENCE [LARGE SCALE GENOMIC DNA]</scope>
    <source>
        <strain evidence="2">Ballard 720</strain>
    </source>
</reference>
<dbReference type="OrthoDB" id="288532at2"/>
<evidence type="ECO:0000313" key="1">
    <source>
        <dbReference type="EMBL" id="SME94110.1"/>
    </source>
</evidence>
<sequence>MSLTSRDEALALARGQLEGVNRYCFAHVPRTGGSALLDFLFTNLGNDFVLDTFVESKRFSIFAELRDSGSFQREFASHRFLHIHVPVQIQRYLEPEKVACFTVLRHPFDRIVSYYEWSRKIYRDTQNEQFGCRPEVSLESFIESKMDDISVFNIYTYFFACLVDEGVVRHDVWRSIIVAPPKDAYALALEALRSFYLTAPLEELANAAAILAAIHEPEFLARQQATGAGGLAPLRQVSRSSSRTVTRHGQPLSLRAIELLMEACRYDLPLYEYCMNRFYRQWGGFLYMNTVQAE</sequence>
<dbReference type="GO" id="GO:0008146">
    <property type="term" value="F:sulfotransferase activity"/>
    <property type="evidence" value="ECO:0007669"/>
    <property type="project" value="InterPro"/>
</dbReference>
<dbReference type="RefSeq" id="WP_085223384.1">
    <property type="nucleotide sequence ID" value="NZ_BSQD01000001.1"/>
</dbReference>
<dbReference type="GeneID" id="95549348"/>
<keyword evidence="1" id="KW-0808">Transferase</keyword>
<protein>
    <submittedName>
        <fullName evidence="1">Sulfotransferase family protein</fullName>
    </submittedName>
</protein>
<keyword evidence="2" id="KW-1185">Reference proteome</keyword>
<evidence type="ECO:0000313" key="2">
    <source>
        <dbReference type="Proteomes" id="UP000192911"/>
    </source>
</evidence>
<dbReference type="InterPro" id="IPR005331">
    <property type="entry name" value="Sulfotransferase"/>
</dbReference>
<dbReference type="EMBL" id="FXAH01000001">
    <property type="protein sequence ID" value="SME94110.1"/>
    <property type="molecule type" value="Genomic_DNA"/>
</dbReference>
<dbReference type="GO" id="GO:0016020">
    <property type="term" value="C:membrane"/>
    <property type="evidence" value="ECO:0007669"/>
    <property type="project" value="InterPro"/>
</dbReference>